<keyword evidence="4" id="KW-0804">Transcription</keyword>
<protein>
    <recommendedName>
        <fullName evidence="4">Growth-regulating factor</fullName>
    </recommendedName>
</protein>
<dbReference type="EMBL" id="CAXHBF010000499">
    <property type="protein sequence ID" value="CAK9856370.1"/>
    <property type="molecule type" value="Genomic_DNA"/>
</dbReference>
<feature type="region of interest" description="Disordered" evidence="5">
    <location>
        <begin position="358"/>
        <end position="379"/>
    </location>
</feature>
<dbReference type="Proteomes" id="UP001497522">
    <property type="component" value="Unassembled WGS sequence"/>
</dbReference>
<evidence type="ECO:0000256" key="5">
    <source>
        <dbReference type="SAM" id="MobiDB-lite"/>
    </source>
</evidence>
<organism evidence="8 9">
    <name type="scientific">Sphagnum jensenii</name>
    <dbReference type="NCBI Taxonomy" id="128206"/>
    <lineage>
        <taxon>Eukaryota</taxon>
        <taxon>Viridiplantae</taxon>
        <taxon>Streptophyta</taxon>
        <taxon>Embryophyta</taxon>
        <taxon>Bryophyta</taxon>
        <taxon>Sphagnophytina</taxon>
        <taxon>Sphagnopsida</taxon>
        <taxon>Sphagnales</taxon>
        <taxon>Sphagnaceae</taxon>
        <taxon>Sphagnum</taxon>
    </lineage>
</organism>
<feature type="compositionally biased region" description="Low complexity" evidence="5">
    <location>
        <begin position="219"/>
        <end position="236"/>
    </location>
</feature>
<feature type="domain" description="QLQ" evidence="6">
    <location>
        <begin position="59"/>
        <end position="94"/>
    </location>
</feature>
<dbReference type="InterPro" id="IPR031137">
    <property type="entry name" value="GRF"/>
</dbReference>
<feature type="compositionally biased region" description="Basic and acidic residues" evidence="5">
    <location>
        <begin position="128"/>
        <end position="139"/>
    </location>
</feature>
<evidence type="ECO:0000256" key="1">
    <source>
        <dbReference type="ARBA" id="ARBA00004123"/>
    </source>
</evidence>
<feature type="domain" description="WRC" evidence="7">
    <location>
        <begin position="126"/>
        <end position="170"/>
    </location>
</feature>
<feature type="compositionally biased region" description="Polar residues" evidence="5">
    <location>
        <begin position="358"/>
        <end position="372"/>
    </location>
</feature>
<evidence type="ECO:0000256" key="4">
    <source>
        <dbReference type="RuleBase" id="RU367127"/>
    </source>
</evidence>
<comment type="function">
    <text evidence="4">Transcription activator.</text>
</comment>
<reference evidence="8" key="1">
    <citation type="submission" date="2024-03" db="EMBL/GenBank/DDBJ databases">
        <authorList>
            <consortium name="ELIXIR-Norway"/>
            <consortium name="Elixir Norway"/>
        </authorList>
    </citation>
    <scope>NUCLEOTIDE SEQUENCE</scope>
</reference>
<proteinExistence type="inferred from homology"/>
<keyword evidence="9" id="KW-1185">Reference proteome</keyword>
<feature type="compositionally biased region" description="Polar residues" evidence="5">
    <location>
        <begin position="237"/>
        <end position="247"/>
    </location>
</feature>
<feature type="compositionally biased region" description="Low complexity" evidence="5">
    <location>
        <begin position="299"/>
        <end position="310"/>
    </location>
</feature>
<name>A0ABP1A043_9BRYO</name>
<evidence type="ECO:0000313" key="9">
    <source>
        <dbReference type="Proteomes" id="UP001497522"/>
    </source>
</evidence>
<feature type="compositionally biased region" description="Low complexity" evidence="5">
    <location>
        <begin position="248"/>
        <end position="280"/>
    </location>
</feature>
<comment type="similarity">
    <text evidence="2 4">Belongs to the GRF family.</text>
</comment>
<sequence>SRPRKKHTQNEQQQQQQQQALPSLPPFPIPIRKLAKPAAATPLLRNLVAGRQPVAGRAPFTSVQWAELEHQALIFKYMMAGVNVPPELLNPIRKSVASLINGMTASHHAANMRWGTMHRGVANNTDPEPGRCRRTDGKKWRCGRDVVPDQKYCERHVHRGRNRSRKHAADGGGQAGGASTSSGGNTTTATTTSSTSSGGGGGGSSGITNVGPIRGGGTSSSCTPTGSSSTFSLSSFQRPSNLSVKSFSSSHSATPAGGSSPAASSQFGQLPPGSLASSPSAGGGGETSQVDHVTHGMSQQHQQHQQHQQQAYHVSNAYGGGGHGAESVSHVGRESEGQPLRHFFDDWPRASRDQSAMTWGSSVIDTPPSSLMDSIASPK</sequence>
<feature type="non-terminal residue" evidence="8">
    <location>
        <position position="379"/>
    </location>
</feature>
<accession>A0ABP1A043</accession>
<feature type="compositionally biased region" description="Basic residues" evidence="5">
    <location>
        <begin position="156"/>
        <end position="166"/>
    </location>
</feature>
<dbReference type="PROSITE" id="PS51667">
    <property type="entry name" value="WRC"/>
    <property type="match status" value="1"/>
</dbReference>
<dbReference type="InterPro" id="IPR014978">
    <property type="entry name" value="Gln-Leu-Gln_QLQ"/>
</dbReference>
<feature type="region of interest" description="Disordered" evidence="5">
    <location>
        <begin position="153"/>
        <end position="346"/>
    </location>
</feature>
<gene>
    <name evidence="8" type="ORF">CSSPJE1EN2_LOCUS26302</name>
</gene>
<keyword evidence="4" id="KW-0010">Activator</keyword>
<comment type="caution">
    <text evidence="8">The sequence shown here is derived from an EMBL/GenBank/DDBJ whole genome shotgun (WGS) entry which is preliminary data.</text>
</comment>
<feature type="compositionally biased region" description="Low complexity" evidence="5">
    <location>
        <begin position="177"/>
        <end position="196"/>
    </location>
</feature>
<evidence type="ECO:0000259" key="7">
    <source>
        <dbReference type="PROSITE" id="PS51667"/>
    </source>
</evidence>
<evidence type="ECO:0000256" key="2">
    <source>
        <dbReference type="ARBA" id="ARBA00008122"/>
    </source>
</evidence>
<dbReference type="PROSITE" id="PS51666">
    <property type="entry name" value="QLQ"/>
    <property type="match status" value="1"/>
</dbReference>
<feature type="non-terminal residue" evidence="8">
    <location>
        <position position="1"/>
    </location>
</feature>
<dbReference type="PANTHER" id="PTHR31602:SF8">
    <property type="entry name" value="GROWTH-REGULATING FACTOR 5"/>
    <property type="match status" value="1"/>
</dbReference>
<evidence type="ECO:0000259" key="6">
    <source>
        <dbReference type="PROSITE" id="PS51666"/>
    </source>
</evidence>
<keyword evidence="3 4" id="KW-0539">Nucleus</keyword>
<dbReference type="Pfam" id="PF08880">
    <property type="entry name" value="QLQ"/>
    <property type="match status" value="1"/>
</dbReference>
<dbReference type="PANTHER" id="PTHR31602">
    <property type="entry name" value="GROWTH-REGULATING FACTOR 5"/>
    <property type="match status" value="1"/>
</dbReference>
<comment type="domain">
    <text evidence="4">The QLQ domain and WRC domain may be involved in protein-protein interaction and DNA-binding, respectively.</text>
</comment>
<dbReference type="Pfam" id="PF08879">
    <property type="entry name" value="WRC"/>
    <property type="match status" value="1"/>
</dbReference>
<comment type="subcellular location">
    <subcellularLocation>
        <location evidence="1 4">Nucleus</location>
    </subcellularLocation>
</comment>
<evidence type="ECO:0000256" key="3">
    <source>
        <dbReference type="ARBA" id="ARBA00023242"/>
    </source>
</evidence>
<feature type="region of interest" description="Disordered" evidence="5">
    <location>
        <begin position="1"/>
        <end position="28"/>
    </location>
</feature>
<dbReference type="SMART" id="SM00951">
    <property type="entry name" value="QLQ"/>
    <property type="match status" value="1"/>
</dbReference>
<dbReference type="InterPro" id="IPR014977">
    <property type="entry name" value="WRC_dom"/>
</dbReference>
<feature type="region of interest" description="Disordered" evidence="5">
    <location>
        <begin position="120"/>
        <end position="139"/>
    </location>
</feature>
<keyword evidence="4" id="KW-0805">Transcription regulation</keyword>
<evidence type="ECO:0000313" key="8">
    <source>
        <dbReference type="EMBL" id="CAK9856370.1"/>
    </source>
</evidence>